<dbReference type="EMBL" id="HBGH01014903">
    <property type="protein sequence ID" value="CAD9236206.1"/>
    <property type="molecule type" value="Transcribed_RNA"/>
</dbReference>
<reference evidence="6" key="1">
    <citation type="submission" date="2021-01" db="EMBL/GenBank/DDBJ databases">
        <authorList>
            <person name="Corre E."/>
            <person name="Pelletier E."/>
            <person name="Niang G."/>
            <person name="Scheremetjew M."/>
            <person name="Finn R."/>
            <person name="Kale V."/>
            <person name="Holt S."/>
            <person name="Cochrane G."/>
            <person name="Meng A."/>
            <person name="Brown T."/>
            <person name="Cohen L."/>
        </authorList>
    </citation>
    <scope>NUCLEOTIDE SEQUENCE</scope>
    <source>
        <strain evidence="6">SAG 36.94</strain>
    </source>
</reference>
<name>A0A7S1THN0_9RHOD</name>
<evidence type="ECO:0000313" key="6">
    <source>
        <dbReference type="EMBL" id="CAD9236206.1"/>
    </source>
</evidence>
<keyword evidence="2" id="KW-0678">Repressor</keyword>
<dbReference type="GO" id="GO:0005654">
    <property type="term" value="C:nucleoplasm"/>
    <property type="evidence" value="ECO:0007669"/>
    <property type="project" value="UniProtKB-ARBA"/>
</dbReference>
<sequence length="257" mass="30183">MDEEEEEREREAQLESELALLQKERDEILSGVNVEFLKEMAEVERLREQKLAASRDARDYQLWYLNRVFEAEKKSGRDEFCLEKRTARDLMLKINLERKRRMERLPLGMKRNRKWFKDRERLLLEKQNRKVEDPEKASSLLRIALSPDEVNQDMDAIFRGLEKFERIPPQKKASDRYSMYGPSVGISVSGGQLHYFDQVFERGEAIDVMTKSSTARISGSLRHIGSKGIEVEHSRSKIEKISMNHLRTGKAVLRGRR</sequence>
<protein>
    <submittedName>
        <fullName evidence="6">Uncharacterized protein</fullName>
    </submittedName>
</protein>
<dbReference type="InterPro" id="IPR013907">
    <property type="entry name" value="Sds3"/>
</dbReference>
<dbReference type="Pfam" id="PF08598">
    <property type="entry name" value="Sds3"/>
    <property type="match status" value="1"/>
</dbReference>
<accession>A0A7S1THN0</accession>
<keyword evidence="3" id="KW-0805">Transcription regulation</keyword>
<evidence type="ECO:0000256" key="5">
    <source>
        <dbReference type="ARBA" id="ARBA00023242"/>
    </source>
</evidence>
<evidence type="ECO:0000256" key="1">
    <source>
        <dbReference type="ARBA" id="ARBA00004123"/>
    </source>
</evidence>
<keyword evidence="4" id="KW-0804">Transcription</keyword>
<evidence type="ECO:0000256" key="3">
    <source>
        <dbReference type="ARBA" id="ARBA00023015"/>
    </source>
</evidence>
<evidence type="ECO:0000256" key="4">
    <source>
        <dbReference type="ARBA" id="ARBA00023163"/>
    </source>
</evidence>
<dbReference type="GO" id="GO:0010468">
    <property type="term" value="P:regulation of gene expression"/>
    <property type="evidence" value="ECO:0007669"/>
    <property type="project" value="UniProtKB-ARBA"/>
</dbReference>
<keyword evidence="5" id="KW-0539">Nucleus</keyword>
<evidence type="ECO:0000256" key="2">
    <source>
        <dbReference type="ARBA" id="ARBA00022491"/>
    </source>
</evidence>
<proteinExistence type="predicted"/>
<comment type="subcellular location">
    <subcellularLocation>
        <location evidence="1">Nucleus</location>
    </subcellularLocation>
</comment>
<organism evidence="6">
    <name type="scientific">Compsopogon caeruleus</name>
    <dbReference type="NCBI Taxonomy" id="31354"/>
    <lineage>
        <taxon>Eukaryota</taxon>
        <taxon>Rhodophyta</taxon>
        <taxon>Compsopogonophyceae</taxon>
        <taxon>Compsopogonales</taxon>
        <taxon>Compsopogonaceae</taxon>
        <taxon>Compsopogon</taxon>
    </lineage>
</organism>
<gene>
    <name evidence="6" type="ORF">CCAE0312_LOCUS8298</name>
</gene>
<dbReference type="AlphaFoldDB" id="A0A7S1THN0"/>